<dbReference type="SUPFAM" id="SSF81345">
    <property type="entry name" value="ABC transporter involved in vitamin B12 uptake, BtuC"/>
    <property type="match status" value="1"/>
</dbReference>
<organism evidence="9 10">
    <name type="scientific">Ilumatobacter coccineus (strain NBRC 103263 / KCTC 29153 / YM16-304)</name>
    <dbReference type="NCBI Taxonomy" id="1313172"/>
    <lineage>
        <taxon>Bacteria</taxon>
        <taxon>Bacillati</taxon>
        <taxon>Actinomycetota</taxon>
        <taxon>Acidimicrobiia</taxon>
        <taxon>Acidimicrobiales</taxon>
        <taxon>Ilumatobacteraceae</taxon>
        <taxon>Ilumatobacter</taxon>
    </lineage>
</organism>
<gene>
    <name evidence="9" type="ORF">YM304_41320</name>
</gene>
<dbReference type="FunFam" id="1.10.3470.10:FF:000001">
    <property type="entry name" value="Vitamin B12 ABC transporter permease BtuC"/>
    <property type="match status" value="1"/>
</dbReference>
<evidence type="ECO:0000256" key="6">
    <source>
        <dbReference type="ARBA" id="ARBA00022989"/>
    </source>
</evidence>
<reference evidence="9 10" key="1">
    <citation type="journal article" date="2013" name="Int. J. Syst. Evol. Microbiol.">
        <title>Ilumatobacter nonamiense sp. nov. and Ilumatobacter coccineum sp. nov., isolated from seashore sand.</title>
        <authorList>
            <person name="Matsumoto A."/>
            <person name="Kasai H."/>
            <person name="Matsuo Y."/>
            <person name="Shizuri Y."/>
            <person name="Ichikawa N."/>
            <person name="Fujita N."/>
            <person name="Omura S."/>
            <person name="Takahashi Y."/>
        </authorList>
    </citation>
    <scope>NUCLEOTIDE SEQUENCE [LARGE SCALE GENOMIC DNA]</scope>
    <source>
        <strain evidence="10">NBRC 103263 / KCTC 29153 / YM16-304</strain>
    </source>
</reference>
<proteinExistence type="inferred from homology"/>
<feature type="transmembrane region" description="Helical" evidence="8">
    <location>
        <begin position="341"/>
        <end position="361"/>
    </location>
</feature>
<dbReference type="InterPro" id="IPR000522">
    <property type="entry name" value="ABC_transptr_permease_BtuC"/>
</dbReference>
<evidence type="ECO:0000256" key="1">
    <source>
        <dbReference type="ARBA" id="ARBA00004651"/>
    </source>
</evidence>
<dbReference type="CDD" id="cd06550">
    <property type="entry name" value="TM_ABC_iron-siderophores_like"/>
    <property type="match status" value="1"/>
</dbReference>
<name>A0A6C7EKH4_ILUCY</name>
<evidence type="ECO:0000256" key="4">
    <source>
        <dbReference type="ARBA" id="ARBA00022475"/>
    </source>
</evidence>
<feature type="transmembrane region" description="Helical" evidence="8">
    <location>
        <begin position="316"/>
        <end position="334"/>
    </location>
</feature>
<keyword evidence="3" id="KW-0813">Transport</keyword>
<dbReference type="PANTHER" id="PTHR30472:SF24">
    <property type="entry name" value="FERRIC ENTEROBACTIN TRANSPORT SYSTEM PERMEASE PROTEIN FEPG"/>
    <property type="match status" value="1"/>
</dbReference>
<evidence type="ECO:0000313" key="10">
    <source>
        <dbReference type="Proteomes" id="UP000011863"/>
    </source>
</evidence>
<dbReference type="Proteomes" id="UP000011863">
    <property type="component" value="Chromosome"/>
</dbReference>
<feature type="transmembrane region" description="Helical" evidence="8">
    <location>
        <begin position="101"/>
        <end position="119"/>
    </location>
</feature>
<feature type="transmembrane region" description="Helical" evidence="8">
    <location>
        <begin position="274"/>
        <end position="304"/>
    </location>
</feature>
<keyword evidence="6 8" id="KW-1133">Transmembrane helix</keyword>
<evidence type="ECO:0000256" key="7">
    <source>
        <dbReference type="ARBA" id="ARBA00023136"/>
    </source>
</evidence>
<dbReference type="KEGG" id="aym:YM304_41320"/>
<dbReference type="GO" id="GO:0005886">
    <property type="term" value="C:plasma membrane"/>
    <property type="evidence" value="ECO:0007669"/>
    <property type="project" value="UniProtKB-SubCell"/>
</dbReference>
<dbReference type="AlphaFoldDB" id="A0A6C7EKH4"/>
<comment type="subcellular location">
    <subcellularLocation>
        <location evidence="1">Cell membrane</location>
        <topology evidence="1">Multi-pass membrane protein</topology>
    </subcellularLocation>
</comment>
<evidence type="ECO:0000313" key="9">
    <source>
        <dbReference type="EMBL" id="BAN04446.1"/>
    </source>
</evidence>
<dbReference type="PANTHER" id="PTHR30472">
    <property type="entry name" value="FERRIC ENTEROBACTIN TRANSPORT SYSTEM PERMEASE PROTEIN"/>
    <property type="match status" value="1"/>
</dbReference>
<evidence type="ECO:0000256" key="3">
    <source>
        <dbReference type="ARBA" id="ARBA00022448"/>
    </source>
</evidence>
<dbReference type="Pfam" id="PF01032">
    <property type="entry name" value="FecCD"/>
    <property type="match status" value="1"/>
</dbReference>
<feature type="transmembrane region" description="Helical" evidence="8">
    <location>
        <begin position="46"/>
        <end position="65"/>
    </location>
</feature>
<keyword evidence="4" id="KW-1003">Cell membrane</keyword>
<keyword evidence="10" id="KW-1185">Reference proteome</keyword>
<sequence>MTDILHRPPVDTAERVIVDAPPPAPVPISGRVIRTRSFSVRLDPRAITVCSALAVLLVAVGLWSISVGDFPIPISDVIATLMGNPTDDSEFIVGTLRLPRVLVGAGVGAAFGMSGAIFQSLVRNPLGSPDIIGFTGGSALGAVVMIVYVDASAFQVSLGAVVGGLIAAVAVYFLAWKRGVQAYRLVLVGIGAGFAINAAIDYMVTRADINDVQRAAVWLTGSLNGRSWAEVRIVVVALAILGPLAVLMQRNLDRLDLGDDTAAGLGVDVGRAKLMLVLVGVGLAALGVAAAGPVAFVAFVSAPIARRLVDSPRACIVPAAFVGALVTVVADLAARRLLAPIELPVGIMTALIGAPYLLWLLTRQARTGAL</sequence>
<dbReference type="RefSeq" id="WP_015443693.1">
    <property type="nucleotide sequence ID" value="NC_020520.1"/>
</dbReference>
<accession>A0A6C7EKH4</accession>
<keyword evidence="5 8" id="KW-0812">Transmembrane</keyword>
<comment type="similarity">
    <text evidence="2">Belongs to the binding-protein-dependent transport system permease family. FecCD subfamily.</text>
</comment>
<dbReference type="EMBL" id="AP012057">
    <property type="protein sequence ID" value="BAN04446.1"/>
    <property type="molecule type" value="Genomic_DNA"/>
</dbReference>
<protein>
    <submittedName>
        <fullName evidence="9">Iron siderophore ABC transporter permease protein</fullName>
    </submittedName>
</protein>
<dbReference type="Gene3D" id="1.10.3470.10">
    <property type="entry name" value="ABC transporter involved in vitamin B12 uptake, BtuC"/>
    <property type="match status" value="1"/>
</dbReference>
<keyword evidence="7 8" id="KW-0472">Membrane</keyword>
<evidence type="ECO:0000256" key="5">
    <source>
        <dbReference type="ARBA" id="ARBA00022692"/>
    </source>
</evidence>
<dbReference type="GO" id="GO:0022857">
    <property type="term" value="F:transmembrane transporter activity"/>
    <property type="evidence" value="ECO:0007669"/>
    <property type="project" value="InterPro"/>
</dbReference>
<feature type="transmembrane region" description="Helical" evidence="8">
    <location>
        <begin position="182"/>
        <end position="200"/>
    </location>
</feature>
<evidence type="ECO:0000256" key="2">
    <source>
        <dbReference type="ARBA" id="ARBA00007935"/>
    </source>
</evidence>
<evidence type="ECO:0000256" key="8">
    <source>
        <dbReference type="SAM" id="Phobius"/>
    </source>
</evidence>
<feature type="transmembrane region" description="Helical" evidence="8">
    <location>
        <begin position="155"/>
        <end position="175"/>
    </location>
</feature>
<feature type="transmembrane region" description="Helical" evidence="8">
    <location>
        <begin position="231"/>
        <end position="248"/>
    </location>
</feature>
<feature type="transmembrane region" description="Helical" evidence="8">
    <location>
        <begin position="131"/>
        <end position="149"/>
    </location>
</feature>
<dbReference type="InterPro" id="IPR037294">
    <property type="entry name" value="ABC_BtuC-like"/>
</dbReference>
<dbReference type="GO" id="GO:0033214">
    <property type="term" value="P:siderophore-iron import into cell"/>
    <property type="evidence" value="ECO:0007669"/>
    <property type="project" value="TreeGrafter"/>
</dbReference>